<keyword evidence="4" id="KW-0004">4Fe-4S</keyword>
<evidence type="ECO:0000313" key="12">
    <source>
        <dbReference type="EMBL" id="MDN4119762.1"/>
    </source>
</evidence>
<comment type="similarity">
    <text evidence="3">Belongs to the prokaryotic molybdopterin-containing oxidoreductase family.</text>
</comment>
<evidence type="ECO:0000256" key="1">
    <source>
        <dbReference type="ARBA" id="ARBA00001942"/>
    </source>
</evidence>
<dbReference type="InterPro" id="IPR009010">
    <property type="entry name" value="Asp_de-COase-like_dom_sf"/>
</dbReference>
<evidence type="ECO:0000256" key="8">
    <source>
        <dbReference type="ARBA" id="ARBA00023004"/>
    </source>
</evidence>
<evidence type="ECO:0000256" key="9">
    <source>
        <dbReference type="ARBA" id="ARBA00023014"/>
    </source>
</evidence>
<dbReference type="PANTHER" id="PTHR43105:SF4">
    <property type="entry name" value="PROTEIN YDEP"/>
    <property type="match status" value="1"/>
</dbReference>
<dbReference type="NCBIfam" id="TIGR01701">
    <property type="entry name" value="Fdhalpha-like"/>
    <property type="match status" value="1"/>
</dbReference>
<evidence type="ECO:0000256" key="3">
    <source>
        <dbReference type="ARBA" id="ARBA00010312"/>
    </source>
</evidence>
<keyword evidence="6" id="KW-0479">Metal-binding</keyword>
<dbReference type="InterPro" id="IPR037951">
    <property type="entry name" value="MopB_CT_YdeP"/>
</dbReference>
<evidence type="ECO:0000259" key="10">
    <source>
        <dbReference type="Pfam" id="PF00384"/>
    </source>
</evidence>
<proteinExistence type="inferred from homology"/>
<keyword evidence="9" id="KW-0411">Iron-sulfur</keyword>
<dbReference type="InterPro" id="IPR006656">
    <property type="entry name" value="Mopterin_OxRdtase"/>
</dbReference>
<comment type="cofactor">
    <cofactor evidence="1">
        <name>Mo-bis(molybdopterin guanine dinucleotide)</name>
        <dbReference type="ChEBI" id="CHEBI:60539"/>
    </cofactor>
</comment>
<keyword evidence="13" id="KW-1185">Reference proteome</keyword>
<dbReference type="InterPro" id="IPR041953">
    <property type="entry name" value="YdeP_MopB"/>
</dbReference>
<dbReference type="CDD" id="cd02767">
    <property type="entry name" value="MopB_ydeP"/>
    <property type="match status" value="1"/>
</dbReference>
<gene>
    <name evidence="12" type="ORF">LMS43_00515</name>
</gene>
<comment type="caution">
    <text evidence="12">The sequence shown here is derived from an EMBL/GenBank/DDBJ whole genome shotgun (WGS) entry which is preliminary data.</text>
</comment>
<dbReference type="InterPro" id="IPR050123">
    <property type="entry name" value="Prok_molybdopt-oxidoreductase"/>
</dbReference>
<evidence type="ECO:0000259" key="11">
    <source>
        <dbReference type="Pfam" id="PF01568"/>
    </source>
</evidence>
<dbReference type="RefSeq" id="WP_266124671.1">
    <property type="nucleotide sequence ID" value="NZ_JAJHNU010000001.1"/>
</dbReference>
<evidence type="ECO:0000256" key="7">
    <source>
        <dbReference type="ARBA" id="ARBA00023002"/>
    </source>
</evidence>
<evidence type="ECO:0000256" key="4">
    <source>
        <dbReference type="ARBA" id="ARBA00022485"/>
    </source>
</evidence>
<keyword evidence="8" id="KW-0408">Iron</keyword>
<dbReference type="SUPFAM" id="SSF50692">
    <property type="entry name" value="ADC-like"/>
    <property type="match status" value="1"/>
</dbReference>
<reference evidence="12" key="1">
    <citation type="submission" date="2021-11" db="EMBL/GenBank/DDBJ databases">
        <title>Draft genome sequence of Alcaligenes endophyticus type strain CCUG 75668T.</title>
        <authorList>
            <person name="Salva-Serra F."/>
            <person name="Duran R.E."/>
            <person name="Seeger M."/>
            <person name="Moore E.R.B."/>
            <person name="Jaen-Luchoro D."/>
        </authorList>
    </citation>
    <scope>NUCLEOTIDE SEQUENCE</scope>
    <source>
        <strain evidence="12">CCUG 75668</strain>
    </source>
</reference>
<dbReference type="PANTHER" id="PTHR43105">
    <property type="entry name" value="RESPIRATORY NITRATE REDUCTASE"/>
    <property type="match status" value="1"/>
</dbReference>
<comment type="cofactor">
    <cofactor evidence="2">
        <name>[4Fe-4S] cluster</name>
        <dbReference type="ChEBI" id="CHEBI:49883"/>
    </cofactor>
</comment>
<dbReference type="Proteomes" id="UP001168613">
    <property type="component" value="Unassembled WGS sequence"/>
</dbReference>
<dbReference type="CDD" id="cd02787">
    <property type="entry name" value="MopB_CT_ydeP"/>
    <property type="match status" value="1"/>
</dbReference>
<dbReference type="SUPFAM" id="SSF53706">
    <property type="entry name" value="Formate dehydrogenase/DMSO reductase, domains 1-3"/>
    <property type="match status" value="1"/>
</dbReference>
<dbReference type="Gene3D" id="3.40.50.740">
    <property type="match status" value="1"/>
</dbReference>
<evidence type="ECO:0000256" key="2">
    <source>
        <dbReference type="ARBA" id="ARBA00001966"/>
    </source>
</evidence>
<dbReference type="Pfam" id="PF00384">
    <property type="entry name" value="Molybdopterin"/>
    <property type="match status" value="1"/>
</dbReference>
<dbReference type="InterPro" id="IPR010046">
    <property type="entry name" value="Mopterin_OxRdtse_a_bac"/>
</dbReference>
<feature type="domain" description="Molybdopterin dinucleotide-binding" evidence="11">
    <location>
        <begin position="641"/>
        <end position="743"/>
    </location>
</feature>
<name>A0ABT8EEX2_9BURK</name>
<dbReference type="PIRSF" id="PIRSF000144">
    <property type="entry name" value="CbbBc"/>
    <property type="match status" value="1"/>
</dbReference>
<evidence type="ECO:0000313" key="13">
    <source>
        <dbReference type="Proteomes" id="UP001168613"/>
    </source>
</evidence>
<dbReference type="InterPro" id="IPR006657">
    <property type="entry name" value="MoPterin_dinucl-bd_dom"/>
</dbReference>
<organism evidence="12 13">
    <name type="scientific">Alcaligenes endophyticus</name>
    <dbReference type="NCBI Taxonomy" id="1929088"/>
    <lineage>
        <taxon>Bacteria</taxon>
        <taxon>Pseudomonadati</taxon>
        <taxon>Pseudomonadota</taxon>
        <taxon>Betaproteobacteria</taxon>
        <taxon>Burkholderiales</taxon>
        <taxon>Alcaligenaceae</taxon>
        <taxon>Alcaligenes</taxon>
    </lineage>
</organism>
<dbReference type="Gene3D" id="3.40.228.10">
    <property type="entry name" value="Dimethylsulfoxide Reductase, domain 2"/>
    <property type="match status" value="1"/>
</dbReference>
<protein>
    <submittedName>
        <fullName evidence="12">FdhF/YdeP family oxidoreductase</fullName>
    </submittedName>
</protein>
<feature type="domain" description="Molybdopterin oxidoreductase" evidence="10">
    <location>
        <begin position="108"/>
        <end position="465"/>
    </location>
</feature>
<dbReference type="Pfam" id="PF01568">
    <property type="entry name" value="Molydop_binding"/>
    <property type="match status" value="1"/>
</dbReference>
<accession>A0ABT8EEX2</accession>
<dbReference type="EMBL" id="JAJHNU010000001">
    <property type="protein sequence ID" value="MDN4119762.1"/>
    <property type="molecule type" value="Genomic_DNA"/>
</dbReference>
<dbReference type="Gene3D" id="2.40.40.20">
    <property type="match status" value="1"/>
</dbReference>
<keyword evidence="7" id="KW-0560">Oxidoreductase</keyword>
<keyword evidence="5" id="KW-0500">Molybdenum</keyword>
<evidence type="ECO:0000256" key="6">
    <source>
        <dbReference type="ARBA" id="ARBA00022723"/>
    </source>
</evidence>
<evidence type="ECO:0000256" key="5">
    <source>
        <dbReference type="ARBA" id="ARBA00022505"/>
    </source>
</evidence>
<sequence>MPKGIKDYTHPAGGWDALKAVAGAVRDEMGASSHTRALLKMNQPLGFDCPGCAWPDPKHTSSFEFCENGAKAVTWEATPKRVTAEFFAQHSVTELWSWSDYALEDQGRLTQPMRYDASTDHFVPISWSEAFERAGHVLQNLDSPTQAEFYTSGRTSNEAAFLYQLFGREFGHNNFPDCSNMCHESTSVGLPKSIGVGKGTVTLDDFAVTDAVFCIGHNPGTNHPRMLRTLAQVRQRGKTVVAINPMRERGLEMFQDPQSPTQMLSDGHTTIDQAYFQVKVGGDVALFKGMIKALLAADKAELANGGKGLLDRVFIAEHTVGYDALKADIDASPWEALVRRSGLTRAQIEAAAKIYWEAESAIFCYGMGVTQHRHGTEVIQQMTNLLLLRGNMGRPGAGICPLRGHSNVQGDRTVGITEIPTEAFLAQLDKVFGINSPRQHGHNAVNALAAMHKGESKAFIGLGGNFATAMSDPDIAYPAFRKLKLNVQIVTKLNRTCLLTATETIILPCLGRTELDIQRSGRQAITVEDSMSMVHASAGFLKPASTELRSEPAIVAGLAMATIPHTVVDWQSLVDDYDLIRDKIEAVYPDFHNFNQRIHIPGGFRLTVGASERKWGTPDGKAHFLVMEGSDEDDGQDDSRFTLTTVRSHDQYNTTIYGLNDRYRGISGRRDVLFANAQDLEELGLTEGDVVDVISGERKLRGLTLVSHAISSGSLATYFPEANCLVSLDAKDHHSDVPAYKSIPVTLQKVEHALS</sequence>